<dbReference type="STRING" id="573061.Clocel_3174"/>
<dbReference type="EMBL" id="CP002160">
    <property type="protein sequence ID" value="ADL52860.1"/>
    <property type="molecule type" value="Genomic_DNA"/>
</dbReference>
<name>D9SUA5_CLOC7</name>
<gene>
    <name evidence="1" type="ordered locus">Clocel_3174</name>
</gene>
<dbReference type="Proteomes" id="UP000002730">
    <property type="component" value="Chromosome"/>
</dbReference>
<evidence type="ECO:0000313" key="1">
    <source>
        <dbReference type="EMBL" id="ADL52860.1"/>
    </source>
</evidence>
<dbReference type="AlphaFoldDB" id="D9SUA5"/>
<reference evidence="1 2" key="1">
    <citation type="submission" date="2010-08" db="EMBL/GenBank/DDBJ databases">
        <title>Complete sequence of Clostridium cellulovorans 743B.</title>
        <authorList>
            <consortium name="US DOE Joint Genome Institute"/>
            <person name="Lucas S."/>
            <person name="Copeland A."/>
            <person name="Lapidus A."/>
            <person name="Cheng J.-F."/>
            <person name="Bruce D."/>
            <person name="Goodwin L."/>
            <person name="Pitluck S."/>
            <person name="Chertkov O."/>
            <person name="Detter J.C."/>
            <person name="Han C."/>
            <person name="Tapia R."/>
            <person name="Land M."/>
            <person name="Hauser L."/>
            <person name="Chang Y.-J."/>
            <person name="Jeffries C."/>
            <person name="Kyrpides N."/>
            <person name="Ivanova N."/>
            <person name="Mikhailova N."/>
            <person name="Hemme C.L."/>
            <person name="Woyke T."/>
        </authorList>
    </citation>
    <scope>NUCLEOTIDE SEQUENCE [LARGE SCALE GENOMIC DNA]</scope>
    <source>
        <strain evidence="2">ATCC 35296 / DSM 3052 / OCM 3 / 743B</strain>
    </source>
</reference>
<proteinExistence type="predicted"/>
<dbReference type="OrthoDB" id="9156397at2"/>
<dbReference type="HOGENOM" id="CLU_1438784_0_0_9"/>
<organism evidence="1 2">
    <name type="scientific">Clostridium cellulovorans (strain ATCC 35296 / DSM 3052 / OCM 3 / 743B)</name>
    <dbReference type="NCBI Taxonomy" id="573061"/>
    <lineage>
        <taxon>Bacteria</taxon>
        <taxon>Bacillati</taxon>
        <taxon>Bacillota</taxon>
        <taxon>Clostridia</taxon>
        <taxon>Eubacteriales</taxon>
        <taxon>Clostridiaceae</taxon>
        <taxon>Clostridium</taxon>
    </lineage>
</organism>
<dbReference type="KEGG" id="ccb:Clocel_3174"/>
<dbReference type="RefSeq" id="WP_010073244.1">
    <property type="nucleotide sequence ID" value="NC_014393.1"/>
</dbReference>
<evidence type="ECO:0000313" key="2">
    <source>
        <dbReference type="Proteomes" id="UP000002730"/>
    </source>
</evidence>
<protein>
    <submittedName>
        <fullName evidence="1">Uncharacterized protein</fullName>
    </submittedName>
</protein>
<accession>D9SUA5</accession>
<sequence>MEELKELIHHFSVNDRVQAEEFFSKANAYISYSRTTNELLNKIAFSVKNHITYMTASQMDILYGRMVRAKNLLVRCSSFEEIFHTMYCCERAEINPEVCYLAALYLGMNYYKDKYYPKYVYLNDRTYRVARELVGENFDKALNYYNDDKEYPYIFKEDMPEEMQELRPYEIEIFLSLNIGDLKVKLAN</sequence>
<keyword evidence="2" id="KW-1185">Reference proteome</keyword>